<dbReference type="Pfam" id="PF02719">
    <property type="entry name" value="Polysacc_synt_2"/>
    <property type="match status" value="1"/>
</dbReference>
<keyword evidence="2" id="KW-0812">Transmembrane</keyword>
<proteinExistence type="inferred from homology"/>
<dbReference type="SUPFAM" id="SSF51735">
    <property type="entry name" value="NAD(P)-binding Rossmann-fold domains"/>
    <property type="match status" value="2"/>
</dbReference>
<dbReference type="InterPro" id="IPR003869">
    <property type="entry name" value="Polysac_CapD-like"/>
</dbReference>
<keyword evidence="2" id="KW-0472">Membrane</keyword>
<evidence type="ECO:0000256" key="2">
    <source>
        <dbReference type="SAM" id="Phobius"/>
    </source>
</evidence>
<dbReference type="Proteomes" id="UP000515861">
    <property type="component" value="Chromosome"/>
</dbReference>
<comment type="similarity">
    <text evidence="1">Belongs to the polysaccharide synthase family.</text>
</comment>
<evidence type="ECO:0000256" key="1">
    <source>
        <dbReference type="ARBA" id="ARBA00007430"/>
    </source>
</evidence>
<organism evidence="4 5">
    <name type="scientific">Sphingomonas sabuli</name>
    <dbReference type="NCBI Taxonomy" id="2764186"/>
    <lineage>
        <taxon>Bacteria</taxon>
        <taxon>Pseudomonadati</taxon>
        <taxon>Pseudomonadota</taxon>
        <taxon>Alphaproteobacteria</taxon>
        <taxon>Sphingomonadales</taxon>
        <taxon>Sphingomonadaceae</taxon>
        <taxon>Sphingomonas</taxon>
    </lineage>
</organism>
<feature type="transmembrane region" description="Helical" evidence="2">
    <location>
        <begin position="52"/>
        <end position="72"/>
    </location>
</feature>
<dbReference type="RefSeq" id="WP_187480360.1">
    <property type="nucleotide sequence ID" value="NZ_CP060697.1"/>
</dbReference>
<dbReference type="PANTHER" id="PTHR43318:SF1">
    <property type="entry name" value="POLYSACCHARIDE BIOSYNTHESIS PROTEIN EPSC-RELATED"/>
    <property type="match status" value="1"/>
</dbReference>
<evidence type="ECO:0000313" key="5">
    <source>
        <dbReference type="Proteomes" id="UP000515861"/>
    </source>
</evidence>
<feature type="transmembrane region" description="Helical" evidence="2">
    <location>
        <begin position="21"/>
        <end position="46"/>
    </location>
</feature>
<name>A0A7G9L456_9SPHN</name>
<dbReference type="KEGG" id="ssau:H8M03_03435"/>
<evidence type="ECO:0000259" key="3">
    <source>
        <dbReference type="Pfam" id="PF02719"/>
    </source>
</evidence>
<dbReference type="PANTHER" id="PTHR43318">
    <property type="entry name" value="UDP-N-ACETYLGLUCOSAMINE 4,6-DEHYDRATASE"/>
    <property type="match status" value="1"/>
</dbReference>
<sequence length="654" mass="71688">MPIQLLRKLPNLGRRRKRAILVAYDLAAMLVSLWASFSVRLGVLYVPTGRRVIISALIAFAVGIIALYRFRIYHIVLRYFDLRMVTRILAASAASALAWVALVYLMDAKIAFSYRTFDVPRSVAFIYCGFLFMLLFMGRYAMALLLAGAGADPDENADLTRNILIYGANPVGISLADSVRLSSRYRLAGFIDSDPAVQGQIVAGFPIYHPSKLPQLAADGEIDEVFLAMSSASRAQRLEAISQVRALDLEVKTVPAPEEIVSGRFTVSDIRPVDVSDLLRRDPVEPLGNLIQEAIEGRSILVTGAGGSIGSEICRQVLQGGPRKLVLLDHSEFALYTIHDHLTEIAELLPPERRPDVVPVVGSMLDDVLVRQLLATHAIDTLYHAAAYKHVPLLEDNELVGIQNNVFGTLTVARAAFDAKLTRFTMISTDKAVRPKSVMGATKRVAELVIQALASSAGCKTQFGIVRFGNVLDSSGSVVQRFRKQIRAGGPVTVTHRDITRFFMSIPEATQLVLQASAMARNGEVFVLDMGEPVKISELARHMINLSGMTVQDDDNPSGDVAINFVGLRPGEKLYEELFVGEETLATDHPRISMARERIIAQPELDELLAELRSAVATGDRLVTRSALREFLTSEIDAEVIEFPTHKQADGTNG</sequence>
<dbReference type="InterPro" id="IPR051203">
    <property type="entry name" value="Polysaccharide_Synthase-Rel"/>
</dbReference>
<feature type="transmembrane region" description="Helical" evidence="2">
    <location>
        <begin position="124"/>
        <end position="147"/>
    </location>
</feature>
<keyword evidence="2" id="KW-1133">Transmembrane helix</keyword>
<protein>
    <submittedName>
        <fullName evidence="4">Polysaccharide biosynthesis protein</fullName>
    </submittedName>
</protein>
<keyword evidence="5" id="KW-1185">Reference proteome</keyword>
<dbReference type="Gene3D" id="3.40.50.720">
    <property type="entry name" value="NAD(P)-binding Rossmann-like Domain"/>
    <property type="match status" value="2"/>
</dbReference>
<gene>
    <name evidence="4" type="ORF">H8M03_03435</name>
</gene>
<reference evidence="4 5" key="1">
    <citation type="submission" date="2020-08" db="EMBL/GenBank/DDBJ databases">
        <title>Sphingomonas sp. sand1-3 16S ribosomal RNA gene Genome sequencing and assembly.</title>
        <authorList>
            <person name="Kang M."/>
        </authorList>
    </citation>
    <scope>NUCLEOTIDE SEQUENCE [LARGE SCALE GENOMIC DNA]</scope>
    <source>
        <strain evidence="5">sand1-3</strain>
    </source>
</reference>
<dbReference type="EMBL" id="CP060697">
    <property type="protein sequence ID" value="QNM83405.1"/>
    <property type="molecule type" value="Genomic_DNA"/>
</dbReference>
<feature type="transmembrane region" description="Helical" evidence="2">
    <location>
        <begin position="84"/>
        <end position="104"/>
    </location>
</feature>
<evidence type="ECO:0000313" key="4">
    <source>
        <dbReference type="EMBL" id="QNM83405.1"/>
    </source>
</evidence>
<dbReference type="InterPro" id="IPR036291">
    <property type="entry name" value="NAD(P)-bd_dom_sf"/>
</dbReference>
<feature type="domain" description="Polysaccharide biosynthesis protein CapD-like" evidence="3">
    <location>
        <begin position="300"/>
        <end position="595"/>
    </location>
</feature>
<dbReference type="AlphaFoldDB" id="A0A7G9L456"/>
<accession>A0A7G9L456</accession>
<dbReference type="CDD" id="cd05237">
    <property type="entry name" value="UDP_invert_4-6DH_SDR_e"/>
    <property type="match status" value="1"/>
</dbReference>